<dbReference type="PANTHER" id="PTHR28259">
    <property type="entry name" value="FLUORIDE EXPORT PROTEIN 1-RELATED"/>
    <property type="match status" value="1"/>
</dbReference>
<keyword evidence="10" id="KW-0479">Metal-binding</keyword>
<feature type="transmembrane region" description="Helical" evidence="10">
    <location>
        <begin position="101"/>
        <end position="124"/>
    </location>
</feature>
<evidence type="ECO:0000256" key="2">
    <source>
        <dbReference type="ARBA" id="ARBA00022475"/>
    </source>
</evidence>
<comment type="activity regulation">
    <text evidence="10">Na(+) is not transported, but it plays an essential structural role and its presence is essential for fluoride channel function.</text>
</comment>
<keyword evidence="2 10" id="KW-1003">Cell membrane</keyword>
<keyword evidence="3 10" id="KW-0812">Transmembrane</keyword>
<comment type="similarity">
    <text evidence="7 10">Belongs to the fluoride channel Fluc/FEX (TC 1.A.43) family.</text>
</comment>
<keyword evidence="6 10" id="KW-0407">Ion channel</keyword>
<name>A0A561WSM9_ACTTI</name>
<accession>A0A561WSM9</accession>
<comment type="caution">
    <text evidence="12">The sequence shown here is derived from an EMBL/GenBank/DDBJ whole genome shotgun (WGS) entry which is preliminary data.</text>
</comment>
<evidence type="ECO:0000256" key="7">
    <source>
        <dbReference type="ARBA" id="ARBA00035120"/>
    </source>
</evidence>
<dbReference type="AlphaFoldDB" id="A0A561WSM9"/>
<feature type="binding site" evidence="10">
    <location>
        <position position="80"/>
    </location>
    <ligand>
        <name>Na(+)</name>
        <dbReference type="ChEBI" id="CHEBI:29101"/>
        <note>structural</note>
    </ligand>
</feature>
<keyword evidence="10" id="KW-0406">Ion transport</keyword>
<keyword evidence="10" id="KW-0813">Transport</keyword>
<comment type="subcellular location">
    <subcellularLocation>
        <location evidence="1 10">Cell membrane</location>
        <topology evidence="1 10">Multi-pass membrane protein</topology>
    </subcellularLocation>
</comment>
<keyword evidence="5 10" id="KW-0472">Membrane</keyword>
<dbReference type="HAMAP" id="MF_00454">
    <property type="entry name" value="FluC"/>
    <property type="match status" value="1"/>
</dbReference>
<evidence type="ECO:0000256" key="6">
    <source>
        <dbReference type="ARBA" id="ARBA00023303"/>
    </source>
</evidence>
<keyword evidence="4 10" id="KW-1133">Transmembrane helix</keyword>
<proteinExistence type="inferred from homology"/>
<reference evidence="12 13" key="1">
    <citation type="submission" date="2019-06" db="EMBL/GenBank/DDBJ databases">
        <title>Sequencing the genomes of 1000 actinobacteria strains.</title>
        <authorList>
            <person name="Klenk H.-P."/>
        </authorList>
    </citation>
    <scope>NUCLEOTIDE SEQUENCE [LARGE SCALE GENOMIC DNA]</scope>
    <source>
        <strain evidence="12 13">DSM 43866</strain>
    </source>
</reference>
<evidence type="ECO:0000256" key="4">
    <source>
        <dbReference type="ARBA" id="ARBA00022989"/>
    </source>
</evidence>
<gene>
    <name evidence="10" type="primary">fluC</name>
    <name evidence="10" type="synonym">crcB</name>
    <name evidence="12" type="ORF">FHX34_1011844</name>
</gene>
<dbReference type="Pfam" id="PF02537">
    <property type="entry name" value="CRCB"/>
    <property type="match status" value="1"/>
</dbReference>
<keyword evidence="10" id="KW-0915">Sodium</keyword>
<feature type="binding site" evidence="10">
    <location>
        <position position="83"/>
    </location>
    <ligand>
        <name>Na(+)</name>
        <dbReference type="ChEBI" id="CHEBI:29101"/>
        <note>structural</note>
    </ligand>
</feature>
<protein>
    <recommendedName>
        <fullName evidence="10">Fluoride-specific ion channel FluC</fullName>
    </recommendedName>
</protein>
<evidence type="ECO:0000256" key="11">
    <source>
        <dbReference type="SAM" id="MobiDB-lite"/>
    </source>
</evidence>
<dbReference type="GO" id="GO:0062054">
    <property type="term" value="F:fluoride channel activity"/>
    <property type="evidence" value="ECO:0007669"/>
    <property type="project" value="UniProtKB-UniRule"/>
</dbReference>
<evidence type="ECO:0000256" key="1">
    <source>
        <dbReference type="ARBA" id="ARBA00004651"/>
    </source>
</evidence>
<dbReference type="RefSeq" id="WP_122981869.1">
    <property type="nucleotide sequence ID" value="NZ_BOMX01000123.1"/>
</dbReference>
<organism evidence="12 13">
    <name type="scientific">Actinoplanes teichomyceticus</name>
    <dbReference type="NCBI Taxonomy" id="1867"/>
    <lineage>
        <taxon>Bacteria</taxon>
        <taxon>Bacillati</taxon>
        <taxon>Actinomycetota</taxon>
        <taxon>Actinomycetes</taxon>
        <taxon>Micromonosporales</taxon>
        <taxon>Micromonosporaceae</taxon>
        <taxon>Actinoplanes</taxon>
    </lineage>
</organism>
<keyword evidence="13" id="KW-1185">Reference proteome</keyword>
<evidence type="ECO:0000256" key="9">
    <source>
        <dbReference type="ARBA" id="ARBA00049940"/>
    </source>
</evidence>
<dbReference type="Proteomes" id="UP000320239">
    <property type="component" value="Unassembled WGS sequence"/>
</dbReference>
<comment type="function">
    <text evidence="9 10">Fluoride-specific ion channel. Important for reducing fluoride concentration in the cell, thus reducing its toxicity.</text>
</comment>
<dbReference type="PANTHER" id="PTHR28259:SF1">
    <property type="entry name" value="FLUORIDE EXPORT PROTEIN 1-RELATED"/>
    <property type="match status" value="1"/>
</dbReference>
<sequence>MDLDVDGRALAVVSAGGVLGALTRYAAGVAWPHAAGGFPWSTWSVNVSGCFLIGALLTLLGRFRPGHRLTRLFLGTGVLGGYTTFSTAANDVLRAPAPTGLAYLAATVAGALLAVWAGSSLASLGGPADGKPVSGAPTGERLPSGPADGKPVSGAPTGERLPSGPAGGGAPR</sequence>
<evidence type="ECO:0000313" key="13">
    <source>
        <dbReference type="Proteomes" id="UP000320239"/>
    </source>
</evidence>
<dbReference type="InterPro" id="IPR003691">
    <property type="entry name" value="FluC"/>
</dbReference>
<evidence type="ECO:0000256" key="3">
    <source>
        <dbReference type="ARBA" id="ARBA00022692"/>
    </source>
</evidence>
<feature type="transmembrane region" description="Helical" evidence="10">
    <location>
        <begin position="72"/>
        <end position="89"/>
    </location>
</feature>
<dbReference type="GO" id="GO:0046872">
    <property type="term" value="F:metal ion binding"/>
    <property type="evidence" value="ECO:0007669"/>
    <property type="project" value="UniProtKB-KW"/>
</dbReference>
<evidence type="ECO:0000256" key="5">
    <source>
        <dbReference type="ARBA" id="ARBA00023136"/>
    </source>
</evidence>
<dbReference type="EMBL" id="VIWY01000001">
    <property type="protein sequence ID" value="TWG26844.1"/>
    <property type="molecule type" value="Genomic_DNA"/>
</dbReference>
<evidence type="ECO:0000313" key="12">
    <source>
        <dbReference type="EMBL" id="TWG26844.1"/>
    </source>
</evidence>
<feature type="region of interest" description="Disordered" evidence="11">
    <location>
        <begin position="126"/>
        <end position="172"/>
    </location>
</feature>
<evidence type="ECO:0000256" key="10">
    <source>
        <dbReference type="HAMAP-Rule" id="MF_00454"/>
    </source>
</evidence>
<dbReference type="GO" id="GO:0140114">
    <property type="term" value="P:cellular detoxification of fluoride"/>
    <property type="evidence" value="ECO:0007669"/>
    <property type="project" value="UniProtKB-UniRule"/>
</dbReference>
<evidence type="ECO:0000256" key="8">
    <source>
        <dbReference type="ARBA" id="ARBA00035585"/>
    </source>
</evidence>
<dbReference type="GO" id="GO:0005886">
    <property type="term" value="C:plasma membrane"/>
    <property type="evidence" value="ECO:0007669"/>
    <property type="project" value="UniProtKB-SubCell"/>
</dbReference>
<feature type="transmembrane region" description="Helical" evidence="10">
    <location>
        <begin position="9"/>
        <end position="31"/>
    </location>
</feature>
<comment type="catalytic activity">
    <reaction evidence="8">
        <text>fluoride(in) = fluoride(out)</text>
        <dbReference type="Rhea" id="RHEA:76159"/>
        <dbReference type="ChEBI" id="CHEBI:17051"/>
    </reaction>
    <physiologicalReaction direction="left-to-right" evidence="8">
        <dbReference type="Rhea" id="RHEA:76160"/>
    </physiologicalReaction>
</comment>
<feature type="transmembrane region" description="Helical" evidence="10">
    <location>
        <begin position="43"/>
        <end position="60"/>
    </location>
</feature>